<comment type="caution">
    <text evidence="6">The sequence shown here is derived from an EMBL/GenBank/DDBJ whole genome shotgun (WGS) entry which is preliminary data.</text>
</comment>
<dbReference type="Pfam" id="PF00743">
    <property type="entry name" value="FMO-like"/>
    <property type="match status" value="1"/>
</dbReference>
<keyword evidence="5" id="KW-0812">Transmembrane</keyword>
<comment type="similarity">
    <text evidence="1">Belongs to the FAD-binding monooxygenase family.</text>
</comment>
<keyword evidence="5" id="KW-0472">Membrane</keyword>
<gene>
    <name evidence="6" type="ORF">SUNI508_03176</name>
</gene>
<keyword evidence="4" id="KW-0560">Oxidoreductase</keyword>
<dbReference type="InterPro" id="IPR051209">
    <property type="entry name" value="FAD-bind_Monooxygenase_sf"/>
</dbReference>
<feature type="transmembrane region" description="Helical" evidence="5">
    <location>
        <begin position="513"/>
        <end position="533"/>
    </location>
</feature>
<evidence type="ECO:0000256" key="1">
    <source>
        <dbReference type="ARBA" id="ARBA00010139"/>
    </source>
</evidence>
<evidence type="ECO:0000313" key="6">
    <source>
        <dbReference type="EMBL" id="KAK9425036.1"/>
    </source>
</evidence>
<organism evidence="6 7">
    <name type="scientific">Seiridium unicorne</name>
    <dbReference type="NCBI Taxonomy" id="138068"/>
    <lineage>
        <taxon>Eukaryota</taxon>
        <taxon>Fungi</taxon>
        <taxon>Dikarya</taxon>
        <taxon>Ascomycota</taxon>
        <taxon>Pezizomycotina</taxon>
        <taxon>Sordariomycetes</taxon>
        <taxon>Xylariomycetidae</taxon>
        <taxon>Amphisphaeriales</taxon>
        <taxon>Sporocadaceae</taxon>
        <taxon>Seiridium</taxon>
    </lineage>
</organism>
<evidence type="ECO:0000256" key="2">
    <source>
        <dbReference type="ARBA" id="ARBA00022630"/>
    </source>
</evidence>
<dbReference type="PANTHER" id="PTHR42877">
    <property type="entry name" value="L-ORNITHINE N(5)-MONOOXYGENASE-RELATED"/>
    <property type="match status" value="1"/>
</dbReference>
<dbReference type="Proteomes" id="UP001408356">
    <property type="component" value="Unassembled WGS sequence"/>
</dbReference>
<evidence type="ECO:0000313" key="7">
    <source>
        <dbReference type="Proteomes" id="UP001408356"/>
    </source>
</evidence>
<reference evidence="6 7" key="1">
    <citation type="journal article" date="2024" name="J. Plant Pathol.">
        <title>Sequence and assembly of the genome of Seiridium unicorne, isolate CBS 538.82, causal agent of cypress canker disease.</title>
        <authorList>
            <person name="Scali E."/>
            <person name="Rocca G.D."/>
            <person name="Danti R."/>
            <person name="Garbelotto M."/>
            <person name="Barberini S."/>
            <person name="Baroncelli R."/>
            <person name="Emiliani G."/>
        </authorList>
    </citation>
    <scope>NUCLEOTIDE SEQUENCE [LARGE SCALE GENOMIC DNA]</scope>
    <source>
        <strain evidence="6 7">BM-138-508</strain>
    </source>
</reference>
<keyword evidence="2" id="KW-0285">Flavoprotein</keyword>
<name>A0ABR2VES7_9PEZI</name>
<evidence type="ECO:0000256" key="3">
    <source>
        <dbReference type="ARBA" id="ARBA00022827"/>
    </source>
</evidence>
<sequence length="555" mass="62891">MDPEKASATSYSQFACIGAGFSAIGLGATLKRWYGITDIQFFERHGQLGGTWYVNQYPGCACDVPSVLYSFSFEPNPDWTRILPSNAELKQYLDRVSDKYDLTSKMTFGVNVEGCEWIEERSSWRLRIRRYETGEVLFHESQFLFSGSGQLVTPREIDVPGASAFKGPIFHSARWRNDVDLTGKKVVVFGNGCTAAQIVPNIVAKTEHTTQIVRAQHWILPPIDMPIPPWMRFMLRNIPGALQLFRFLVFAMAERQLRGLPMTESAARFREKMREKAEKYMRKTAPAKYHDILIPDFEVGCKRRIFDSGYLNSLHSSNMTLTDSPALEIVPEGVRTKDGIIPADAIVLANGFATNHFFDKMQIVGRGGETVGKHWHDAGGPTAYNSSVISGFPNFFVLLGPNAATGHTSALMAAENSINYALRVIKPVLDGKASVVDLKKEAEDEYTERVQKDLENTVWNSGCQSWYVKDEGPGKRWNAMSYPWTQSYFWYRSRFPVWRDWRFSGEMKPQRSGWLQGIAVFGVLCITSGWWLWGQNVNWRVLAATLQDTVFNRTL</sequence>
<evidence type="ECO:0000256" key="5">
    <source>
        <dbReference type="SAM" id="Phobius"/>
    </source>
</evidence>
<dbReference type="SUPFAM" id="SSF51905">
    <property type="entry name" value="FAD/NAD(P)-binding domain"/>
    <property type="match status" value="2"/>
</dbReference>
<keyword evidence="7" id="KW-1185">Reference proteome</keyword>
<evidence type="ECO:0000256" key="4">
    <source>
        <dbReference type="ARBA" id="ARBA00023002"/>
    </source>
</evidence>
<dbReference type="InterPro" id="IPR020946">
    <property type="entry name" value="Flavin_mOase-like"/>
</dbReference>
<dbReference type="Gene3D" id="3.50.50.60">
    <property type="entry name" value="FAD/NAD(P)-binding domain"/>
    <property type="match status" value="2"/>
</dbReference>
<protein>
    <submittedName>
        <fullName evidence="6">L-ornithine N(5)-oxygenase</fullName>
    </submittedName>
</protein>
<keyword evidence="5" id="KW-1133">Transmembrane helix</keyword>
<dbReference type="PANTHER" id="PTHR42877:SF10">
    <property type="entry name" value="L-ORNITHINE N(5)-OXYGENASE"/>
    <property type="match status" value="1"/>
</dbReference>
<dbReference type="EMBL" id="JARVKF010000024">
    <property type="protein sequence ID" value="KAK9425036.1"/>
    <property type="molecule type" value="Genomic_DNA"/>
</dbReference>
<accession>A0ABR2VES7</accession>
<proteinExistence type="inferred from homology"/>
<dbReference type="InterPro" id="IPR036188">
    <property type="entry name" value="FAD/NAD-bd_sf"/>
</dbReference>
<keyword evidence="3" id="KW-0274">FAD</keyword>